<name>A0ACC2JJH0_9PEZI</name>
<reference evidence="1" key="1">
    <citation type="submission" date="2022-12" db="EMBL/GenBank/DDBJ databases">
        <title>Genome Sequence of Lasiodiplodia mahajangana.</title>
        <authorList>
            <person name="Buettner E."/>
        </authorList>
    </citation>
    <scope>NUCLEOTIDE SEQUENCE</scope>
    <source>
        <strain evidence="1">VT137</strain>
    </source>
</reference>
<organism evidence="1 2">
    <name type="scientific">Lasiodiplodia mahajangana</name>
    <dbReference type="NCBI Taxonomy" id="1108764"/>
    <lineage>
        <taxon>Eukaryota</taxon>
        <taxon>Fungi</taxon>
        <taxon>Dikarya</taxon>
        <taxon>Ascomycota</taxon>
        <taxon>Pezizomycotina</taxon>
        <taxon>Dothideomycetes</taxon>
        <taxon>Dothideomycetes incertae sedis</taxon>
        <taxon>Botryosphaeriales</taxon>
        <taxon>Botryosphaeriaceae</taxon>
        <taxon>Lasiodiplodia</taxon>
    </lineage>
</organism>
<dbReference type="Proteomes" id="UP001153332">
    <property type="component" value="Unassembled WGS sequence"/>
</dbReference>
<evidence type="ECO:0000313" key="1">
    <source>
        <dbReference type="EMBL" id="KAJ8127514.1"/>
    </source>
</evidence>
<evidence type="ECO:0000313" key="2">
    <source>
        <dbReference type="Proteomes" id="UP001153332"/>
    </source>
</evidence>
<keyword evidence="2" id="KW-1185">Reference proteome</keyword>
<gene>
    <name evidence="1" type="ORF">O1611_g6120</name>
</gene>
<comment type="caution">
    <text evidence="1">The sequence shown here is derived from an EMBL/GenBank/DDBJ whole genome shotgun (WGS) entry which is preliminary data.</text>
</comment>
<protein>
    <submittedName>
        <fullName evidence="1">Uncharacterized protein</fullName>
    </submittedName>
</protein>
<accession>A0ACC2JJH0</accession>
<sequence>MSGAAEDSGHEGLPTPLCQRCAGIDIDRISRGEDHQASSRHPQGTPKIERKSYLNLGAANLDSFVTWCSLCQFFIAISPSPDLGPRVPNQALVVRDVAEENFGQFYSAGRLVPYSSGQLFVARECMTVSGKFYSLGDAFCAVGQPNASNFTVNGLATGRIIELDCIDYSVIGNWISHCKERHTECLGPSFMPLKVIDCKRRTITRVPNHVTYAALSYVWGSSAILEEPPTVNGLPMKLPATVEDAITVTLALGCDYLWVDRYCISQHGGDEKTQEIARMDEIYQGAEIVIIAASGDDPALGLPGVSRKRSVSQPRFTTTTHTLVSLMSYPLNQILTSKWATRGWTYQEGILAKRRLFFTDQQVYFECGVYSCLETLCQPLMHPPEGVPSIRVTDVVPDVRSAGTMVTSYYLKEYSKRQLSYDSDALNAFRGIFHMLEKQRPSVLHCGGVPLLNNDSDNQRSTSVSNLLGFLRGLCWIAPWEDAVRRPGFPSWSWTGWQCPGGGVDFHQLNFPIYCSLSRFYAHCDDKTSKGPIEYGSQTEGLSITLIPNALYMIGNVVTFSYSARGMGETHCRGSETREIWFEHKNDPSRATGKCPKPVITRSYRAGFPKGTQSLHAIQIAQNIDPDLTSSSLSLQVGEEDGAQGKLAQEASSLCY</sequence>
<dbReference type="EMBL" id="JAPUUL010001398">
    <property type="protein sequence ID" value="KAJ8127514.1"/>
    <property type="molecule type" value="Genomic_DNA"/>
</dbReference>
<proteinExistence type="predicted"/>